<evidence type="ECO:0000256" key="5">
    <source>
        <dbReference type="ARBA" id="ARBA00022989"/>
    </source>
</evidence>
<feature type="transmembrane region" description="Helical" evidence="7">
    <location>
        <begin position="165"/>
        <end position="185"/>
    </location>
</feature>
<dbReference type="InterPro" id="IPR004776">
    <property type="entry name" value="Mem_transp_PIN-like"/>
</dbReference>
<evidence type="ECO:0000256" key="4">
    <source>
        <dbReference type="ARBA" id="ARBA00022692"/>
    </source>
</evidence>
<evidence type="ECO:0000256" key="3">
    <source>
        <dbReference type="ARBA" id="ARBA00022475"/>
    </source>
</evidence>
<keyword evidence="4 7" id="KW-0812">Transmembrane</keyword>
<feature type="transmembrane region" description="Helical" evidence="7">
    <location>
        <begin position="6"/>
        <end position="25"/>
    </location>
</feature>
<keyword evidence="9" id="KW-1185">Reference proteome</keyword>
<dbReference type="RefSeq" id="WP_120375832.1">
    <property type="nucleotide sequence ID" value="NZ_RCHC01000017.1"/>
</dbReference>
<name>A0ABX9TU57_9GAMM</name>
<accession>A0ABX9TU57</accession>
<proteinExistence type="predicted"/>
<evidence type="ECO:0000256" key="6">
    <source>
        <dbReference type="ARBA" id="ARBA00023136"/>
    </source>
</evidence>
<feature type="transmembrane region" description="Helical" evidence="7">
    <location>
        <begin position="197"/>
        <end position="219"/>
    </location>
</feature>
<dbReference type="PANTHER" id="PTHR36838:SF3">
    <property type="entry name" value="TRANSPORTER AUXIN EFFLUX CARRIER EC FAMILY"/>
    <property type="match status" value="1"/>
</dbReference>
<organism evidence="8 9">
    <name type="scientific">Acinetobacter chengduensis</name>
    <dbReference type="NCBI Taxonomy" id="2420890"/>
    <lineage>
        <taxon>Bacteria</taxon>
        <taxon>Pseudomonadati</taxon>
        <taxon>Pseudomonadota</taxon>
        <taxon>Gammaproteobacteria</taxon>
        <taxon>Moraxellales</taxon>
        <taxon>Moraxellaceae</taxon>
        <taxon>Acinetobacter</taxon>
    </lineage>
</organism>
<keyword evidence="6 7" id="KW-0472">Membrane</keyword>
<feature type="transmembrane region" description="Helical" evidence="7">
    <location>
        <begin position="32"/>
        <end position="51"/>
    </location>
</feature>
<evidence type="ECO:0000256" key="2">
    <source>
        <dbReference type="ARBA" id="ARBA00022448"/>
    </source>
</evidence>
<sequence>MVFEVIIPIFILLVLGYLAVKLNLLAKAQVDVIGSFVIKIALPALMFQSLATKDIEEIWLPDFFLVFAIAAYICYGLGFYLSIQYFKQRMSQASILALGASMSNTGLLGTAVLSLLMGSKAMTYIMPILIFESVLLLPTVLILIELGSQKGANVVAVFKSTFLMLFKNPLFVTVIAGILFAVLHIPLPTHLNTVLDLLGHTASPLALFAIGGGIVGMGLKYMNLQTIYLVLSNNILMPVLVYLGLRYGVNAHQEMLYAGTIIAALPMPTIFALLGQFNGLKDEALTPLLISTIVGFIGISFLIALWYG</sequence>
<keyword evidence="3" id="KW-1003">Cell membrane</keyword>
<feature type="transmembrane region" description="Helical" evidence="7">
    <location>
        <begin position="95"/>
        <end position="118"/>
    </location>
</feature>
<feature type="transmembrane region" description="Helical" evidence="7">
    <location>
        <begin position="63"/>
        <end position="83"/>
    </location>
</feature>
<evidence type="ECO:0000313" key="9">
    <source>
        <dbReference type="Proteomes" id="UP000280271"/>
    </source>
</evidence>
<dbReference type="Pfam" id="PF03547">
    <property type="entry name" value="Mem_trans"/>
    <property type="match status" value="1"/>
</dbReference>
<dbReference type="EMBL" id="RCHC01000017">
    <property type="protein sequence ID" value="RLL19530.1"/>
    <property type="molecule type" value="Genomic_DNA"/>
</dbReference>
<feature type="transmembrane region" description="Helical" evidence="7">
    <location>
        <begin position="124"/>
        <end position="144"/>
    </location>
</feature>
<gene>
    <name evidence="8" type="ORF">D9K81_14065</name>
</gene>
<dbReference type="Proteomes" id="UP000280271">
    <property type="component" value="Unassembled WGS sequence"/>
</dbReference>
<feature type="transmembrane region" description="Helical" evidence="7">
    <location>
        <begin position="255"/>
        <end position="275"/>
    </location>
</feature>
<comment type="subcellular location">
    <subcellularLocation>
        <location evidence="1">Membrane</location>
        <topology evidence="1">Multi-pass membrane protein</topology>
    </subcellularLocation>
</comment>
<dbReference type="PANTHER" id="PTHR36838">
    <property type="entry name" value="AUXIN EFFLUX CARRIER FAMILY PROTEIN"/>
    <property type="match status" value="1"/>
</dbReference>
<evidence type="ECO:0000256" key="1">
    <source>
        <dbReference type="ARBA" id="ARBA00004141"/>
    </source>
</evidence>
<protein>
    <submittedName>
        <fullName evidence="8">AEC family transporter</fullName>
    </submittedName>
</protein>
<keyword evidence="5 7" id="KW-1133">Transmembrane helix</keyword>
<evidence type="ECO:0000313" key="8">
    <source>
        <dbReference type="EMBL" id="RLL19530.1"/>
    </source>
</evidence>
<reference evidence="8 9" key="1">
    <citation type="submission" date="2018-09" db="EMBL/GenBank/DDBJ databases">
        <title>The draft genome of Acinetobacter sp. strains.</title>
        <authorList>
            <person name="Qin J."/>
            <person name="Feng Y."/>
            <person name="Zong Z."/>
        </authorList>
    </citation>
    <scope>NUCLEOTIDE SEQUENCE [LARGE SCALE GENOMIC DNA]</scope>
    <source>
        <strain evidence="8 9">WCHAc060005</strain>
    </source>
</reference>
<feature type="transmembrane region" description="Helical" evidence="7">
    <location>
        <begin position="226"/>
        <end position="249"/>
    </location>
</feature>
<feature type="transmembrane region" description="Helical" evidence="7">
    <location>
        <begin position="287"/>
        <end position="307"/>
    </location>
</feature>
<keyword evidence="2" id="KW-0813">Transport</keyword>
<evidence type="ECO:0000256" key="7">
    <source>
        <dbReference type="SAM" id="Phobius"/>
    </source>
</evidence>
<comment type="caution">
    <text evidence="8">The sequence shown here is derived from an EMBL/GenBank/DDBJ whole genome shotgun (WGS) entry which is preliminary data.</text>
</comment>